<dbReference type="OrthoDB" id="9797687at2"/>
<dbReference type="SUPFAM" id="SSF47240">
    <property type="entry name" value="Ferritin-like"/>
    <property type="match status" value="1"/>
</dbReference>
<accession>A0A4R5EWZ5</accession>
<dbReference type="InterPro" id="IPR012347">
    <property type="entry name" value="Ferritin-like"/>
</dbReference>
<evidence type="ECO:0000313" key="3">
    <source>
        <dbReference type="Proteomes" id="UP000294662"/>
    </source>
</evidence>
<gene>
    <name evidence="2" type="ORF">E1B25_05595</name>
</gene>
<sequence>MPYGILQRARFRKNRGAQDVVAGLPRAGDSRLSKLIAGHEALATTLHDAIETAGKAGDEVSAGMLIDRLEWHEKELWMMKASRS</sequence>
<comment type="caution">
    <text evidence="2">The sequence shown here is derived from an EMBL/GenBank/DDBJ whole genome shotgun (WGS) entry which is preliminary data.</text>
</comment>
<reference evidence="2 3" key="1">
    <citation type="submission" date="2019-03" db="EMBL/GenBank/DDBJ databases">
        <authorList>
            <person name="Zhang S."/>
        </authorList>
    </citation>
    <scope>NUCLEOTIDE SEQUENCE [LARGE SCALE GENOMIC DNA]</scope>
    <source>
        <strain evidence="2 3">S4J41</strain>
    </source>
</reference>
<feature type="domain" description="Ferritin/DPS" evidence="1">
    <location>
        <begin position="31"/>
        <end position="81"/>
    </location>
</feature>
<dbReference type="AlphaFoldDB" id="A0A4R5EWZ5"/>
<name>A0A4R5EWZ5_9RHOB</name>
<dbReference type="Pfam" id="PF00210">
    <property type="entry name" value="Ferritin"/>
    <property type="match status" value="1"/>
</dbReference>
<protein>
    <recommendedName>
        <fullName evidence="1">Ferritin/DPS domain-containing protein</fullName>
    </recommendedName>
</protein>
<organism evidence="2 3">
    <name type="scientific">Antarcticimicrobium sediminis</name>
    <dbReference type="NCBI Taxonomy" id="2546227"/>
    <lineage>
        <taxon>Bacteria</taxon>
        <taxon>Pseudomonadati</taxon>
        <taxon>Pseudomonadota</taxon>
        <taxon>Alphaproteobacteria</taxon>
        <taxon>Rhodobacterales</taxon>
        <taxon>Paracoccaceae</taxon>
        <taxon>Antarcticimicrobium</taxon>
    </lineage>
</organism>
<keyword evidence="3" id="KW-1185">Reference proteome</keyword>
<evidence type="ECO:0000313" key="2">
    <source>
        <dbReference type="EMBL" id="TDE39525.1"/>
    </source>
</evidence>
<dbReference type="GO" id="GO:0008199">
    <property type="term" value="F:ferric iron binding"/>
    <property type="evidence" value="ECO:0007669"/>
    <property type="project" value="InterPro"/>
</dbReference>
<dbReference type="Proteomes" id="UP000294662">
    <property type="component" value="Unassembled WGS sequence"/>
</dbReference>
<proteinExistence type="predicted"/>
<dbReference type="EMBL" id="SMFP01000003">
    <property type="protein sequence ID" value="TDE39525.1"/>
    <property type="molecule type" value="Genomic_DNA"/>
</dbReference>
<dbReference type="RefSeq" id="WP_132827760.1">
    <property type="nucleotide sequence ID" value="NZ_SMFP01000003.1"/>
</dbReference>
<dbReference type="Gene3D" id="1.20.1260.10">
    <property type="match status" value="1"/>
</dbReference>
<dbReference type="InterPro" id="IPR008331">
    <property type="entry name" value="Ferritin_DPS_dom"/>
</dbReference>
<dbReference type="InterPro" id="IPR009078">
    <property type="entry name" value="Ferritin-like_SF"/>
</dbReference>
<evidence type="ECO:0000259" key="1">
    <source>
        <dbReference type="Pfam" id="PF00210"/>
    </source>
</evidence>